<proteinExistence type="predicted"/>
<feature type="compositionally biased region" description="Basic and acidic residues" evidence="1">
    <location>
        <begin position="89"/>
        <end position="99"/>
    </location>
</feature>
<evidence type="ECO:0008006" key="6">
    <source>
        <dbReference type="Google" id="ProtNLM"/>
    </source>
</evidence>
<dbReference type="RefSeq" id="WP_051930464.1">
    <property type="nucleotide sequence ID" value="NZ_JFGS01000017.1"/>
</dbReference>
<gene>
    <name evidence="3" type="ORF">CDV52_09845</name>
    <name evidence="2" type="ORF">CDV53_14320</name>
</gene>
<dbReference type="EMBL" id="NIPX01000015">
    <property type="protein sequence ID" value="OWJ83802.1"/>
    <property type="molecule type" value="Genomic_DNA"/>
</dbReference>
<keyword evidence="5" id="KW-1185">Reference proteome</keyword>
<evidence type="ECO:0000256" key="1">
    <source>
        <dbReference type="SAM" id="MobiDB-lite"/>
    </source>
</evidence>
<dbReference type="Pfam" id="PF07120">
    <property type="entry name" value="DUF1376"/>
    <property type="match status" value="1"/>
</dbReference>
<feature type="region of interest" description="Disordered" evidence="1">
    <location>
        <begin position="89"/>
        <end position="141"/>
    </location>
</feature>
<organism evidence="3 4">
    <name type="scientific">Haematobacter missouriensis</name>
    <dbReference type="NCBI Taxonomy" id="366616"/>
    <lineage>
        <taxon>Bacteria</taxon>
        <taxon>Pseudomonadati</taxon>
        <taxon>Pseudomonadota</taxon>
        <taxon>Alphaproteobacteria</taxon>
        <taxon>Rhodobacterales</taxon>
        <taxon>Paracoccaceae</taxon>
        <taxon>Haematobacter</taxon>
    </lineage>
</organism>
<evidence type="ECO:0000313" key="4">
    <source>
        <dbReference type="Proteomes" id="UP000196640"/>
    </source>
</evidence>
<dbReference type="STRING" id="366616.CG51_05955"/>
<evidence type="ECO:0000313" key="3">
    <source>
        <dbReference type="EMBL" id="OWJ83802.1"/>
    </source>
</evidence>
<dbReference type="AlphaFoldDB" id="A0A212AQL7"/>
<evidence type="ECO:0000313" key="5">
    <source>
        <dbReference type="Proteomes" id="UP000214673"/>
    </source>
</evidence>
<accession>A0A212AQL7</accession>
<reference evidence="4 5" key="1">
    <citation type="submission" date="2016-11" db="EMBL/GenBank/DDBJ databases">
        <title>Comparison of Traditional DNA-DNA Hybridization with In Silico Genomic Analysis.</title>
        <authorList>
            <person name="Nicholson A.C."/>
            <person name="Sammons S."/>
            <person name="Humrighouse B.W."/>
            <person name="Graziano J."/>
            <person name="Lasker B."/>
            <person name="Whitney A.M."/>
            <person name="Mcquiston J.R."/>
        </authorList>
    </citation>
    <scope>NUCLEOTIDE SEQUENCE [LARGE SCALE GENOMIC DNA]</scope>
    <source>
        <strain evidence="2 5">H1892</strain>
        <strain evidence="3 4">H2381</strain>
    </source>
</reference>
<sequence>MSQNPFMQLYVGDYLADTLDLTTEQHGAYLLLLMTMWRHDAKLPNDHSKLARIARVSARRWHMVWVEIQHFFYVDGDCIRNSRLDREHQKATSISEKRSASGAAGGRAKALKDKDGAVANATDLPQHSQKSEPDISNSEAKASGFADPAKALWDAGVDVLTAYGIPSKQARTVIGKWRKDQHPDAEILSAILDFGKAGAVDPIPWITARLRPKEPPARLYDLSKYQVQ</sequence>
<dbReference type="OrthoDB" id="8076130at2"/>
<name>A0A212AQL7_9RHOB</name>
<comment type="caution">
    <text evidence="3">The sequence shown here is derived from an EMBL/GenBank/DDBJ whole genome shotgun (WGS) entry which is preliminary data.</text>
</comment>
<dbReference type="InterPro" id="IPR010781">
    <property type="entry name" value="DUF1376"/>
</dbReference>
<evidence type="ECO:0000313" key="2">
    <source>
        <dbReference type="EMBL" id="OWJ73901.1"/>
    </source>
</evidence>
<dbReference type="Proteomes" id="UP000196640">
    <property type="component" value="Unassembled WGS sequence"/>
</dbReference>
<dbReference type="EMBL" id="NIPV01000086">
    <property type="protein sequence ID" value="OWJ73901.1"/>
    <property type="molecule type" value="Genomic_DNA"/>
</dbReference>
<feature type="compositionally biased region" description="Polar residues" evidence="1">
    <location>
        <begin position="123"/>
        <end position="140"/>
    </location>
</feature>
<protein>
    <recommendedName>
        <fullName evidence="6">DUF1376 domain-containing protein</fullName>
    </recommendedName>
</protein>
<dbReference type="Proteomes" id="UP000214673">
    <property type="component" value="Unassembled WGS sequence"/>
</dbReference>